<evidence type="ECO:0008006" key="4">
    <source>
        <dbReference type="Google" id="ProtNLM"/>
    </source>
</evidence>
<keyword evidence="3" id="KW-1185">Reference proteome</keyword>
<evidence type="ECO:0000256" key="1">
    <source>
        <dbReference type="SAM" id="Phobius"/>
    </source>
</evidence>
<dbReference type="Proteomes" id="UP000642070">
    <property type="component" value="Unassembled WGS sequence"/>
</dbReference>
<organism evidence="2 3">
    <name type="scientific">Dactylosporangium sucinum</name>
    <dbReference type="NCBI Taxonomy" id="1424081"/>
    <lineage>
        <taxon>Bacteria</taxon>
        <taxon>Bacillati</taxon>
        <taxon>Actinomycetota</taxon>
        <taxon>Actinomycetes</taxon>
        <taxon>Micromonosporales</taxon>
        <taxon>Micromonosporaceae</taxon>
        <taxon>Dactylosporangium</taxon>
    </lineage>
</organism>
<reference evidence="2" key="2">
    <citation type="submission" date="2020-09" db="EMBL/GenBank/DDBJ databases">
        <authorList>
            <person name="Sun Q."/>
            <person name="Ohkuma M."/>
        </authorList>
    </citation>
    <scope>NUCLEOTIDE SEQUENCE</scope>
    <source>
        <strain evidence="2">JCM 19831</strain>
    </source>
</reference>
<protein>
    <recommendedName>
        <fullName evidence="4">DUF1449 domain-containing protein</fullName>
    </recommendedName>
</protein>
<dbReference type="AlphaFoldDB" id="A0A917UA41"/>
<gene>
    <name evidence="2" type="ORF">GCM10007977_079250</name>
</gene>
<dbReference type="RefSeq" id="WP_190255192.1">
    <property type="nucleotide sequence ID" value="NZ_BMPI01000052.1"/>
</dbReference>
<keyword evidence="1" id="KW-0812">Transmembrane</keyword>
<evidence type="ECO:0000313" key="2">
    <source>
        <dbReference type="EMBL" id="GGM65807.1"/>
    </source>
</evidence>
<name>A0A917UA41_9ACTN</name>
<proteinExistence type="predicted"/>
<comment type="caution">
    <text evidence="2">The sequence shown here is derived from an EMBL/GenBank/DDBJ whole genome shotgun (WGS) entry which is preliminary data.</text>
</comment>
<feature type="transmembrane region" description="Helical" evidence="1">
    <location>
        <begin position="47"/>
        <end position="75"/>
    </location>
</feature>
<sequence length="198" mass="20714">MGEFLNANLEFPTVLFTFLLVLVIAYWLIVLLGSADTEALDGGAADGFGGFLGSVGLGGVPATVGLSVLVLVAWFVSLAGATVTEGALLRVAVLVVALVVAWLVTRVLVVPLRRLFPATSGDSRTAFVGRTCVIRTGTVTETFGQAEVTAADGSSAIVQVRQTGTDTFTAGSTAVIYEYDQHGEFFWIVPTPGQRELS</sequence>
<accession>A0A917UA41</accession>
<evidence type="ECO:0000313" key="3">
    <source>
        <dbReference type="Proteomes" id="UP000642070"/>
    </source>
</evidence>
<reference evidence="2" key="1">
    <citation type="journal article" date="2014" name="Int. J. Syst. Evol. Microbiol.">
        <title>Complete genome sequence of Corynebacterium casei LMG S-19264T (=DSM 44701T), isolated from a smear-ripened cheese.</title>
        <authorList>
            <consortium name="US DOE Joint Genome Institute (JGI-PGF)"/>
            <person name="Walter F."/>
            <person name="Albersmeier A."/>
            <person name="Kalinowski J."/>
            <person name="Ruckert C."/>
        </authorList>
    </citation>
    <scope>NUCLEOTIDE SEQUENCE</scope>
    <source>
        <strain evidence="2">JCM 19831</strain>
    </source>
</reference>
<feature type="transmembrane region" description="Helical" evidence="1">
    <location>
        <begin position="87"/>
        <end position="109"/>
    </location>
</feature>
<keyword evidence="1" id="KW-0472">Membrane</keyword>
<dbReference type="EMBL" id="BMPI01000052">
    <property type="protein sequence ID" value="GGM65807.1"/>
    <property type="molecule type" value="Genomic_DNA"/>
</dbReference>
<feature type="transmembrane region" description="Helical" evidence="1">
    <location>
        <begin position="14"/>
        <end position="35"/>
    </location>
</feature>
<keyword evidence="1" id="KW-1133">Transmembrane helix</keyword>